<dbReference type="InterPro" id="IPR053151">
    <property type="entry name" value="RNase_H-like"/>
</dbReference>
<evidence type="ECO:0000313" key="2">
    <source>
        <dbReference type="EMBL" id="MBA0766183.1"/>
    </source>
</evidence>
<dbReference type="CDD" id="cd06222">
    <property type="entry name" value="RNase_H_like"/>
    <property type="match status" value="1"/>
</dbReference>
<reference evidence="2 3" key="1">
    <citation type="journal article" date="2019" name="Genome Biol. Evol.">
        <title>Insights into the evolution of the New World diploid cottons (Gossypium, subgenus Houzingenia) based on genome sequencing.</title>
        <authorList>
            <person name="Grover C.E."/>
            <person name="Arick M.A. 2nd"/>
            <person name="Thrash A."/>
            <person name="Conover J.L."/>
            <person name="Sanders W.S."/>
            <person name="Peterson D.G."/>
            <person name="Frelichowski J.E."/>
            <person name="Scheffler J.A."/>
            <person name="Scheffler B.E."/>
            <person name="Wendel J.F."/>
        </authorList>
    </citation>
    <scope>NUCLEOTIDE SEQUENCE [LARGE SCALE GENOMIC DNA]</scope>
    <source>
        <strain evidence="2">8</strain>
        <tissue evidence="2">Leaf</tissue>
    </source>
</reference>
<feature type="non-terminal residue" evidence="2">
    <location>
        <position position="104"/>
    </location>
</feature>
<feature type="domain" description="RNase H type-1" evidence="1">
    <location>
        <begin position="25"/>
        <end position="79"/>
    </location>
</feature>
<dbReference type="AlphaFoldDB" id="A0A7J9DZI7"/>
<proteinExistence type="predicted"/>
<dbReference type="PANTHER" id="PTHR47723:SF19">
    <property type="entry name" value="POLYNUCLEOTIDYL TRANSFERASE, RIBONUCLEASE H-LIKE SUPERFAMILY PROTEIN"/>
    <property type="match status" value="1"/>
</dbReference>
<keyword evidence="3" id="KW-1185">Reference proteome</keyword>
<evidence type="ECO:0000259" key="1">
    <source>
        <dbReference type="Pfam" id="PF13456"/>
    </source>
</evidence>
<dbReference type="EMBL" id="JABEZW010000005">
    <property type="protein sequence ID" value="MBA0766183.1"/>
    <property type="molecule type" value="Genomic_DNA"/>
</dbReference>
<dbReference type="Proteomes" id="UP000593568">
    <property type="component" value="Unassembled WGS sequence"/>
</dbReference>
<dbReference type="GO" id="GO:0004523">
    <property type="term" value="F:RNA-DNA hybrid ribonuclease activity"/>
    <property type="evidence" value="ECO:0007669"/>
    <property type="project" value="InterPro"/>
</dbReference>
<dbReference type="Pfam" id="PF13456">
    <property type="entry name" value="RVT_3"/>
    <property type="match status" value="1"/>
</dbReference>
<dbReference type="InterPro" id="IPR012337">
    <property type="entry name" value="RNaseH-like_sf"/>
</dbReference>
<dbReference type="InterPro" id="IPR002156">
    <property type="entry name" value="RNaseH_domain"/>
</dbReference>
<organism evidence="2 3">
    <name type="scientific">Gossypium trilobum</name>
    <dbReference type="NCBI Taxonomy" id="34281"/>
    <lineage>
        <taxon>Eukaryota</taxon>
        <taxon>Viridiplantae</taxon>
        <taxon>Streptophyta</taxon>
        <taxon>Embryophyta</taxon>
        <taxon>Tracheophyta</taxon>
        <taxon>Spermatophyta</taxon>
        <taxon>Magnoliopsida</taxon>
        <taxon>eudicotyledons</taxon>
        <taxon>Gunneridae</taxon>
        <taxon>Pentapetalae</taxon>
        <taxon>rosids</taxon>
        <taxon>malvids</taxon>
        <taxon>Malvales</taxon>
        <taxon>Malvaceae</taxon>
        <taxon>Malvoideae</taxon>
        <taxon>Gossypium</taxon>
    </lineage>
</organism>
<dbReference type="GO" id="GO:0003676">
    <property type="term" value="F:nucleic acid binding"/>
    <property type="evidence" value="ECO:0007669"/>
    <property type="project" value="InterPro"/>
</dbReference>
<dbReference type="PANTHER" id="PTHR47723">
    <property type="entry name" value="OS05G0353850 PROTEIN"/>
    <property type="match status" value="1"/>
</dbReference>
<comment type="caution">
    <text evidence="2">The sequence shown here is derived from an EMBL/GenBank/DDBJ whole genome shotgun (WGS) entry which is preliminary data.</text>
</comment>
<dbReference type="InterPro" id="IPR044730">
    <property type="entry name" value="RNase_H-like_dom_plant"/>
</dbReference>
<dbReference type="SUPFAM" id="SSF53098">
    <property type="entry name" value="Ribonuclease H-like"/>
    <property type="match status" value="1"/>
</dbReference>
<sequence>GREFECVEAHYPPIYELGRGYRTRDFWILGFNRCIGRSSALVSELWALVEGLEEAWQQGYRLVIIESDCMDARQLVKGTGNLFKGLDVLGFTTKANCFAQLKKF</sequence>
<gene>
    <name evidence="2" type="ORF">Gotri_015248</name>
</gene>
<evidence type="ECO:0000313" key="3">
    <source>
        <dbReference type="Proteomes" id="UP000593568"/>
    </source>
</evidence>
<accession>A0A7J9DZI7</accession>
<name>A0A7J9DZI7_9ROSI</name>
<protein>
    <recommendedName>
        <fullName evidence="1">RNase H type-1 domain-containing protein</fullName>
    </recommendedName>
</protein>